<evidence type="ECO:0000256" key="3">
    <source>
        <dbReference type="ARBA" id="ARBA00023157"/>
    </source>
</evidence>
<dbReference type="EMBL" id="JAACNH010000001">
    <property type="protein sequence ID" value="KAG8456661.1"/>
    <property type="molecule type" value="Genomic_DNA"/>
</dbReference>
<keyword evidence="8" id="KW-1185">Reference proteome</keyword>
<feature type="domain" description="Chemokine interleukin-8-like" evidence="6">
    <location>
        <begin position="16"/>
        <end position="73"/>
    </location>
</feature>
<feature type="region of interest" description="Disordered" evidence="5">
    <location>
        <begin position="77"/>
        <end position="121"/>
    </location>
</feature>
<evidence type="ECO:0000313" key="7">
    <source>
        <dbReference type="EMBL" id="KAG8456661.1"/>
    </source>
</evidence>
<evidence type="ECO:0000259" key="6">
    <source>
        <dbReference type="Pfam" id="PF00048"/>
    </source>
</evidence>
<organism evidence="7 8">
    <name type="scientific">Hymenochirus boettgeri</name>
    <name type="common">Congo dwarf clawed frog</name>
    <dbReference type="NCBI Taxonomy" id="247094"/>
    <lineage>
        <taxon>Eukaryota</taxon>
        <taxon>Metazoa</taxon>
        <taxon>Chordata</taxon>
        <taxon>Craniata</taxon>
        <taxon>Vertebrata</taxon>
        <taxon>Euteleostomi</taxon>
        <taxon>Amphibia</taxon>
        <taxon>Batrachia</taxon>
        <taxon>Anura</taxon>
        <taxon>Pipoidea</taxon>
        <taxon>Pipidae</taxon>
        <taxon>Pipinae</taxon>
        <taxon>Hymenochirus</taxon>
    </lineage>
</organism>
<keyword evidence="2 4" id="KW-0202">Cytokine</keyword>
<dbReference type="InterPro" id="IPR000827">
    <property type="entry name" value="Chemokine_CC_CS"/>
</dbReference>
<name>A0A8T2KQ01_9PIPI</name>
<dbReference type="InterPro" id="IPR036048">
    <property type="entry name" value="Interleukin_8-like_sf"/>
</dbReference>
<dbReference type="PROSITE" id="PS00472">
    <property type="entry name" value="SMALL_CYTOKINES_CC"/>
    <property type="match status" value="1"/>
</dbReference>
<proteinExistence type="inferred from homology"/>
<keyword evidence="4" id="KW-0145">Chemotaxis</keyword>
<dbReference type="Gene3D" id="2.40.50.40">
    <property type="match status" value="1"/>
</dbReference>
<evidence type="ECO:0000256" key="2">
    <source>
        <dbReference type="ARBA" id="ARBA00022514"/>
    </source>
</evidence>
<reference evidence="7" key="1">
    <citation type="thesis" date="2020" institute="ProQuest LLC" country="789 East Eisenhower Parkway, Ann Arbor, MI, USA">
        <title>Comparative Genomics and Chromosome Evolution.</title>
        <authorList>
            <person name="Mudd A.B."/>
        </authorList>
    </citation>
    <scope>NUCLEOTIDE SEQUENCE</scope>
    <source>
        <strain evidence="7">Female2</strain>
        <tissue evidence="7">Blood</tissue>
    </source>
</reference>
<sequence>MVLLSPTEFFTANVGCCTEQSDHISKRLLQRVKSYAIQQNNGICDIRAILLYTKHKVLCANPNNVLIHKWIQKNKPNQYKKKISSMKRREKRKGRKKQRRKSLKCKNTKPNMNDDELFFHS</sequence>
<evidence type="ECO:0000256" key="5">
    <source>
        <dbReference type="SAM" id="MobiDB-lite"/>
    </source>
</evidence>
<keyword evidence="4" id="KW-0964">Secreted</keyword>
<dbReference type="Proteomes" id="UP000812440">
    <property type="component" value="Chromosome 1"/>
</dbReference>
<feature type="compositionally biased region" description="Basic residues" evidence="5">
    <location>
        <begin position="78"/>
        <end position="107"/>
    </location>
</feature>
<dbReference type="Pfam" id="PF00048">
    <property type="entry name" value="IL8"/>
    <property type="match status" value="1"/>
</dbReference>
<evidence type="ECO:0000313" key="8">
    <source>
        <dbReference type="Proteomes" id="UP000812440"/>
    </source>
</evidence>
<feature type="non-terminal residue" evidence="7">
    <location>
        <position position="121"/>
    </location>
</feature>
<comment type="subcellular location">
    <subcellularLocation>
        <location evidence="4">Secreted</location>
    </subcellularLocation>
</comment>
<dbReference type="OrthoDB" id="8905061at2759"/>
<dbReference type="GO" id="GO:0006955">
    <property type="term" value="P:immune response"/>
    <property type="evidence" value="ECO:0007669"/>
    <property type="project" value="InterPro"/>
</dbReference>
<comment type="similarity">
    <text evidence="1 4">Belongs to the intercrine beta (chemokine CC) family.</text>
</comment>
<evidence type="ECO:0000256" key="4">
    <source>
        <dbReference type="RuleBase" id="RU361150"/>
    </source>
</evidence>
<dbReference type="GO" id="GO:0008009">
    <property type="term" value="F:chemokine activity"/>
    <property type="evidence" value="ECO:0007669"/>
    <property type="project" value="InterPro"/>
</dbReference>
<evidence type="ECO:0000256" key="1">
    <source>
        <dbReference type="ARBA" id="ARBA00010868"/>
    </source>
</evidence>
<keyword evidence="3" id="KW-1015">Disulfide bond</keyword>
<dbReference type="InterPro" id="IPR001811">
    <property type="entry name" value="Chemokine_IL8-like_dom"/>
</dbReference>
<dbReference type="SUPFAM" id="SSF54117">
    <property type="entry name" value="Interleukin 8-like chemokines"/>
    <property type="match status" value="1"/>
</dbReference>
<dbReference type="AlphaFoldDB" id="A0A8T2KQ01"/>
<gene>
    <name evidence="7" type="ORF">GDO86_002444</name>
</gene>
<dbReference type="GO" id="GO:0005615">
    <property type="term" value="C:extracellular space"/>
    <property type="evidence" value="ECO:0007669"/>
    <property type="project" value="UniProtKB-KW"/>
</dbReference>
<comment type="caution">
    <text evidence="7">The sequence shown here is derived from an EMBL/GenBank/DDBJ whole genome shotgun (WGS) entry which is preliminary data.</text>
</comment>
<accession>A0A8T2KQ01</accession>
<protein>
    <recommendedName>
        <fullName evidence="4">C-C motif chemokine</fullName>
    </recommendedName>
</protein>